<evidence type="ECO:0000256" key="3">
    <source>
        <dbReference type="ARBA" id="ARBA00022490"/>
    </source>
</evidence>
<dbReference type="UniPathway" id="UPA00219"/>
<evidence type="ECO:0000256" key="6">
    <source>
        <dbReference type="ARBA" id="ARBA00022840"/>
    </source>
</evidence>
<keyword evidence="7 8" id="KW-0133">Cell shape</keyword>
<dbReference type="GO" id="GO:0008764">
    <property type="term" value="F:UDP-N-acetylmuramoylalanine-D-glutamate ligase activity"/>
    <property type="evidence" value="ECO:0007669"/>
    <property type="project" value="UniProtKB-UniRule"/>
</dbReference>
<evidence type="ECO:0000256" key="8">
    <source>
        <dbReference type="RuleBase" id="RU003664"/>
    </source>
</evidence>
<reference evidence="11 12" key="1">
    <citation type="journal article" date="2016" name="Nat. Commun.">
        <title>Thousands of microbial genomes shed light on interconnected biogeochemical processes in an aquifer system.</title>
        <authorList>
            <person name="Anantharaman K."/>
            <person name="Brown C.T."/>
            <person name="Hug L.A."/>
            <person name="Sharon I."/>
            <person name="Castelle C.J."/>
            <person name="Probst A.J."/>
            <person name="Thomas B.C."/>
            <person name="Singh A."/>
            <person name="Wilkins M.J."/>
            <person name="Karaoz U."/>
            <person name="Brodie E.L."/>
            <person name="Williams K.H."/>
            <person name="Hubbard S.S."/>
            <person name="Banfield J.F."/>
        </authorList>
    </citation>
    <scope>NUCLEOTIDE SEQUENCE [LARGE SCALE GENOMIC DNA]</scope>
</reference>
<dbReference type="EMBL" id="MFFW01000014">
    <property type="protein sequence ID" value="OGF24480.1"/>
    <property type="molecule type" value="Genomic_DNA"/>
</dbReference>
<keyword evidence="6 7" id="KW-0067">ATP-binding</keyword>
<dbReference type="SUPFAM" id="SSF53244">
    <property type="entry name" value="MurD-like peptide ligases, peptide-binding domain"/>
    <property type="match status" value="1"/>
</dbReference>
<organism evidence="11 12">
    <name type="scientific">Candidatus Falkowbacteria bacterium RIFCSPLOWO2_02_FULL_45_21</name>
    <dbReference type="NCBI Taxonomy" id="1797989"/>
    <lineage>
        <taxon>Bacteria</taxon>
        <taxon>Candidatus Falkowiibacteriota</taxon>
    </lineage>
</organism>
<evidence type="ECO:0000256" key="2">
    <source>
        <dbReference type="ARBA" id="ARBA00004752"/>
    </source>
</evidence>
<comment type="caution">
    <text evidence="11">The sequence shown here is derived from an EMBL/GenBank/DDBJ whole genome shotgun (WGS) entry which is preliminary data.</text>
</comment>
<dbReference type="Pfam" id="PF08245">
    <property type="entry name" value="Mur_ligase_M"/>
    <property type="match status" value="1"/>
</dbReference>
<dbReference type="Pfam" id="PF21799">
    <property type="entry name" value="MurD-like_N"/>
    <property type="match status" value="1"/>
</dbReference>
<dbReference type="InterPro" id="IPR036615">
    <property type="entry name" value="Mur_ligase_C_dom_sf"/>
</dbReference>
<keyword evidence="7 8" id="KW-0132">Cell division</keyword>
<sequence length="468" mass="52265">MNLNSLNNKKIGILGLGLENQALVKYLLKEKVKCEITVCDARPEIKNDLPVSWQLGSNFNRGLEKFDILFRSPGWSIACPGIQRAIKIQNRKSKIENFLSSPMKLFFDLCPTKNTIGVTGTKGKGTTASLIYEILKTAGKMAQRRRGASVHLGGNIGVAPFEFIDKIRANDWVVLELSSFQLQDMTKSPKIAVITNFYSEHLASADPNNPNYHKSLEEYRRAKLNIVKWQKGGDKMVLNPKSQIPRLDSHARRARRANPEQISNFKYEISKQIKGKVVYFRKFELPSKLMGEHNKENIGAAVAVAKIVGVKNDKIKKAVAGFKGLPHRLELVRTYQGVKYYNDSFATTPESTMIALKSFAESVVLLLGGADKGANFKKLAKEIKKRVKQVVLLAGDSTPRIGKELLTAGLKPEKIELAHDIKTAVKIAARQAVRGEIILLSPACASFGMFRNYKERGDLFKAEVRKLR</sequence>
<feature type="domain" description="Mur ligase C-terminal" evidence="9">
    <location>
        <begin position="327"/>
        <end position="444"/>
    </location>
</feature>
<dbReference type="Gene3D" id="3.40.1190.10">
    <property type="entry name" value="Mur-like, catalytic domain"/>
    <property type="match status" value="1"/>
</dbReference>
<dbReference type="Proteomes" id="UP000178783">
    <property type="component" value="Unassembled WGS sequence"/>
</dbReference>
<comment type="subcellular location">
    <subcellularLocation>
        <location evidence="1 7 8">Cytoplasm</location>
    </subcellularLocation>
</comment>
<evidence type="ECO:0000313" key="11">
    <source>
        <dbReference type="EMBL" id="OGF24480.1"/>
    </source>
</evidence>
<keyword evidence="7 8" id="KW-0961">Cell wall biogenesis/degradation</keyword>
<keyword evidence="7 8" id="KW-0131">Cell cycle</keyword>
<dbReference type="SUPFAM" id="SSF53623">
    <property type="entry name" value="MurD-like peptide ligases, catalytic domain"/>
    <property type="match status" value="1"/>
</dbReference>
<evidence type="ECO:0000259" key="9">
    <source>
        <dbReference type="Pfam" id="PF02875"/>
    </source>
</evidence>
<evidence type="ECO:0000313" key="12">
    <source>
        <dbReference type="Proteomes" id="UP000178783"/>
    </source>
</evidence>
<dbReference type="NCBIfam" id="TIGR01087">
    <property type="entry name" value="murD"/>
    <property type="match status" value="1"/>
</dbReference>
<dbReference type="Gene3D" id="3.40.50.720">
    <property type="entry name" value="NAD(P)-binding Rossmann-like Domain"/>
    <property type="match status" value="1"/>
</dbReference>
<evidence type="ECO:0000256" key="4">
    <source>
        <dbReference type="ARBA" id="ARBA00022598"/>
    </source>
</evidence>
<dbReference type="GO" id="GO:0005524">
    <property type="term" value="F:ATP binding"/>
    <property type="evidence" value="ECO:0007669"/>
    <property type="project" value="UniProtKB-UniRule"/>
</dbReference>
<gene>
    <name evidence="7" type="primary">murD</name>
    <name evidence="11" type="ORF">A3H66_01600</name>
</gene>
<dbReference type="GO" id="GO:0071555">
    <property type="term" value="P:cell wall organization"/>
    <property type="evidence" value="ECO:0007669"/>
    <property type="project" value="UniProtKB-KW"/>
</dbReference>
<evidence type="ECO:0000256" key="7">
    <source>
        <dbReference type="HAMAP-Rule" id="MF_00639"/>
    </source>
</evidence>
<name>A0A1F5SCP3_9BACT</name>
<evidence type="ECO:0000256" key="1">
    <source>
        <dbReference type="ARBA" id="ARBA00004496"/>
    </source>
</evidence>
<dbReference type="InterPro" id="IPR005762">
    <property type="entry name" value="MurD"/>
</dbReference>
<dbReference type="HAMAP" id="MF_00639">
    <property type="entry name" value="MurD"/>
    <property type="match status" value="1"/>
</dbReference>
<keyword evidence="5 7" id="KW-0547">Nucleotide-binding</keyword>
<comment type="function">
    <text evidence="7 8">Cell wall formation. Catalyzes the addition of glutamate to the nucleotide precursor UDP-N-acetylmuramoyl-L-alanine (UMA).</text>
</comment>
<dbReference type="Pfam" id="PF02875">
    <property type="entry name" value="Mur_ligase_C"/>
    <property type="match status" value="1"/>
</dbReference>
<evidence type="ECO:0000256" key="5">
    <source>
        <dbReference type="ARBA" id="ARBA00022741"/>
    </source>
</evidence>
<accession>A0A1F5SCP3</accession>
<comment type="similarity">
    <text evidence="7">Belongs to the MurCDEF family.</text>
</comment>
<dbReference type="AlphaFoldDB" id="A0A1F5SCP3"/>
<protein>
    <recommendedName>
        <fullName evidence="7 8">UDP-N-acetylmuramoylalanine--D-glutamate ligase</fullName>
        <ecNumber evidence="7 8">6.3.2.9</ecNumber>
    </recommendedName>
    <alternativeName>
        <fullName evidence="7">D-glutamic acid-adding enzyme</fullName>
    </alternativeName>
    <alternativeName>
        <fullName evidence="7">UDP-N-acetylmuramoyl-L-alanyl-D-glutamate synthetase</fullName>
    </alternativeName>
</protein>
<dbReference type="PANTHER" id="PTHR43692:SF1">
    <property type="entry name" value="UDP-N-ACETYLMURAMOYLALANINE--D-GLUTAMATE LIGASE"/>
    <property type="match status" value="1"/>
</dbReference>
<dbReference type="STRING" id="1797989.A3H66_01600"/>
<feature type="domain" description="Mur ligase central" evidence="10">
    <location>
        <begin position="118"/>
        <end position="305"/>
    </location>
</feature>
<comment type="catalytic activity">
    <reaction evidence="7 8">
        <text>UDP-N-acetyl-alpha-D-muramoyl-L-alanine + D-glutamate + ATP = UDP-N-acetyl-alpha-D-muramoyl-L-alanyl-D-glutamate + ADP + phosphate + H(+)</text>
        <dbReference type="Rhea" id="RHEA:16429"/>
        <dbReference type="ChEBI" id="CHEBI:15378"/>
        <dbReference type="ChEBI" id="CHEBI:29986"/>
        <dbReference type="ChEBI" id="CHEBI:30616"/>
        <dbReference type="ChEBI" id="CHEBI:43474"/>
        <dbReference type="ChEBI" id="CHEBI:83898"/>
        <dbReference type="ChEBI" id="CHEBI:83900"/>
        <dbReference type="ChEBI" id="CHEBI:456216"/>
        <dbReference type="EC" id="6.3.2.9"/>
    </reaction>
</comment>
<dbReference type="GO" id="GO:0008360">
    <property type="term" value="P:regulation of cell shape"/>
    <property type="evidence" value="ECO:0007669"/>
    <property type="project" value="UniProtKB-KW"/>
</dbReference>
<dbReference type="GO" id="GO:0009252">
    <property type="term" value="P:peptidoglycan biosynthetic process"/>
    <property type="evidence" value="ECO:0007669"/>
    <property type="project" value="UniProtKB-UniRule"/>
</dbReference>
<dbReference type="InterPro" id="IPR013221">
    <property type="entry name" value="Mur_ligase_cen"/>
</dbReference>
<dbReference type="InterPro" id="IPR036565">
    <property type="entry name" value="Mur-like_cat_sf"/>
</dbReference>
<keyword evidence="4 7" id="KW-0436">Ligase</keyword>
<dbReference type="GO" id="GO:0051301">
    <property type="term" value="P:cell division"/>
    <property type="evidence" value="ECO:0007669"/>
    <property type="project" value="UniProtKB-KW"/>
</dbReference>
<keyword evidence="3 7" id="KW-0963">Cytoplasm</keyword>
<comment type="pathway">
    <text evidence="2 7 8">Cell wall biogenesis; peptidoglycan biosynthesis.</text>
</comment>
<feature type="binding site" evidence="7">
    <location>
        <begin position="120"/>
        <end position="126"/>
    </location>
    <ligand>
        <name>ATP</name>
        <dbReference type="ChEBI" id="CHEBI:30616"/>
    </ligand>
</feature>
<dbReference type="SUPFAM" id="SSF51984">
    <property type="entry name" value="MurCD N-terminal domain"/>
    <property type="match status" value="1"/>
</dbReference>
<evidence type="ECO:0000259" key="10">
    <source>
        <dbReference type="Pfam" id="PF08245"/>
    </source>
</evidence>
<dbReference type="PANTHER" id="PTHR43692">
    <property type="entry name" value="UDP-N-ACETYLMURAMOYLALANINE--D-GLUTAMATE LIGASE"/>
    <property type="match status" value="1"/>
</dbReference>
<dbReference type="GO" id="GO:0005737">
    <property type="term" value="C:cytoplasm"/>
    <property type="evidence" value="ECO:0007669"/>
    <property type="project" value="UniProtKB-SubCell"/>
</dbReference>
<dbReference type="EC" id="6.3.2.9" evidence="7 8"/>
<dbReference type="Gene3D" id="3.90.190.20">
    <property type="entry name" value="Mur ligase, C-terminal domain"/>
    <property type="match status" value="1"/>
</dbReference>
<proteinExistence type="inferred from homology"/>
<dbReference type="InterPro" id="IPR004101">
    <property type="entry name" value="Mur_ligase_C"/>
</dbReference>
<keyword evidence="7 8" id="KW-0573">Peptidoglycan synthesis</keyword>